<dbReference type="InterPro" id="IPR010982">
    <property type="entry name" value="Lambda_DNA-bd_dom_sf"/>
</dbReference>
<comment type="caution">
    <text evidence="2">The sequence shown here is derived from an EMBL/GenBank/DDBJ whole genome shotgun (WGS) entry which is preliminary data.</text>
</comment>
<gene>
    <name evidence="2" type="ORF">Hgul01_04261</name>
</gene>
<dbReference type="Pfam" id="PF01381">
    <property type="entry name" value="HTH_3"/>
    <property type="match status" value="1"/>
</dbReference>
<dbReference type="RefSeq" id="WP_345724036.1">
    <property type="nucleotide sequence ID" value="NZ_BAABRU010000018.1"/>
</dbReference>
<feature type="domain" description="HTH cro/C1-type" evidence="1">
    <location>
        <begin position="11"/>
        <end position="63"/>
    </location>
</feature>
<name>A0ABP9X4W1_9CHLR</name>
<organism evidence="2 3">
    <name type="scientific">Herpetosiphon gulosus</name>
    <dbReference type="NCBI Taxonomy" id="1973496"/>
    <lineage>
        <taxon>Bacteria</taxon>
        <taxon>Bacillati</taxon>
        <taxon>Chloroflexota</taxon>
        <taxon>Chloroflexia</taxon>
        <taxon>Herpetosiphonales</taxon>
        <taxon>Herpetosiphonaceae</taxon>
        <taxon>Herpetosiphon</taxon>
    </lineage>
</organism>
<evidence type="ECO:0000313" key="3">
    <source>
        <dbReference type="Proteomes" id="UP001428290"/>
    </source>
</evidence>
<keyword evidence="3" id="KW-1185">Reference proteome</keyword>
<dbReference type="PROSITE" id="PS50943">
    <property type="entry name" value="HTH_CROC1"/>
    <property type="match status" value="1"/>
</dbReference>
<dbReference type="SMART" id="SM00530">
    <property type="entry name" value="HTH_XRE"/>
    <property type="match status" value="1"/>
</dbReference>
<sequence>MPESFGQRLGRLRALHGWTQQALADRLALSRVAISHFEMGLATPSERTVILLAGLFRLEPHELVADTFYPEGKSLRLPSVAPRYSEVELQLALCARDLAWCERLPAARAETLLHWQTNLEQLQRNCVDLHERQLIQAMLAQLS</sequence>
<dbReference type="InterPro" id="IPR001387">
    <property type="entry name" value="Cro/C1-type_HTH"/>
</dbReference>
<dbReference type="Proteomes" id="UP001428290">
    <property type="component" value="Unassembled WGS sequence"/>
</dbReference>
<proteinExistence type="predicted"/>
<accession>A0ABP9X4W1</accession>
<dbReference type="Gene3D" id="1.10.260.40">
    <property type="entry name" value="lambda repressor-like DNA-binding domains"/>
    <property type="match status" value="1"/>
</dbReference>
<evidence type="ECO:0000313" key="2">
    <source>
        <dbReference type="EMBL" id="GAA5530442.1"/>
    </source>
</evidence>
<dbReference type="EMBL" id="BAABRU010000018">
    <property type="protein sequence ID" value="GAA5530442.1"/>
    <property type="molecule type" value="Genomic_DNA"/>
</dbReference>
<dbReference type="SUPFAM" id="SSF47413">
    <property type="entry name" value="lambda repressor-like DNA-binding domains"/>
    <property type="match status" value="1"/>
</dbReference>
<protein>
    <recommendedName>
        <fullName evidence="1">HTH cro/C1-type domain-containing protein</fullName>
    </recommendedName>
</protein>
<dbReference type="CDD" id="cd00093">
    <property type="entry name" value="HTH_XRE"/>
    <property type="match status" value="1"/>
</dbReference>
<evidence type="ECO:0000259" key="1">
    <source>
        <dbReference type="PROSITE" id="PS50943"/>
    </source>
</evidence>
<reference evidence="2 3" key="1">
    <citation type="submission" date="2024-02" db="EMBL/GenBank/DDBJ databases">
        <title>Herpetosiphon gulosus NBRC 112829.</title>
        <authorList>
            <person name="Ichikawa N."/>
            <person name="Katano-Makiyama Y."/>
            <person name="Hidaka K."/>
        </authorList>
    </citation>
    <scope>NUCLEOTIDE SEQUENCE [LARGE SCALE GENOMIC DNA]</scope>
    <source>
        <strain evidence="2 3">NBRC 112829</strain>
    </source>
</reference>